<dbReference type="InterPro" id="IPR009057">
    <property type="entry name" value="Homeodomain-like_sf"/>
</dbReference>
<feature type="domain" description="HTH araC/xylS-type" evidence="4">
    <location>
        <begin position="214"/>
        <end position="312"/>
    </location>
</feature>
<keyword evidence="6" id="KW-1185">Reference proteome</keyword>
<dbReference type="GO" id="GO:0003700">
    <property type="term" value="F:DNA-binding transcription factor activity"/>
    <property type="evidence" value="ECO:0007669"/>
    <property type="project" value="InterPro"/>
</dbReference>
<organism evidence="5 6">
    <name type="scientific">Halomonas campaniensis</name>
    <dbReference type="NCBI Taxonomy" id="213554"/>
    <lineage>
        <taxon>Bacteria</taxon>
        <taxon>Pseudomonadati</taxon>
        <taxon>Pseudomonadota</taxon>
        <taxon>Gammaproteobacteria</taxon>
        <taxon>Oceanospirillales</taxon>
        <taxon>Halomonadaceae</taxon>
        <taxon>Halomonas</taxon>
    </lineage>
</organism>
<dbReference type="Pfam" id="PF12833">
    <property type="entry name" value="HTH_18"/>
    <property type="match status" value="1"/>
</dbReference>
<dbReference type="SUPFAM" id="SSF52317">
    <property type="entry name" value="Class I glutamine amidotransferase-like"/>
    <property type="match status" value="1"/>
</dbReference>
<dbReference type="Proteomes" id="UP000553442">
    <property type="component" value="Unassembled WGS sequence"/>
</dbReference>
<evidence type="ECO:0000313" key="6">
    <source>
        <dbReference type="Proteomes" id="UP000553442"/>
    </source>
</evidence>
<evidence type="ECO:0000256" key="3">
    <source>
        <dbReference type="ARBA" id="ARBA00023163"/>
    </source>
</evidence>
<dbReference type="EMBL" id="JACHZF010000014">
    <property type="protein sequence ID" value="MBB3331256.1"/>
    <property type="molecule type" value="Genomic_DNA"/>
</dbReference>
<dbReference type="PANTHER" id="PTHR43130">
    <property type="entry name" value="ARAC-FAMILY TRANSCRIPTIONAL REGULATOR"/>
    <property type="match status" value="1"/>
</dbReference>
<dbReference type="InterPro" id="IPR018062">
    <property type="entry name" value="HTH_AraC-typ_CS"/>
</dbReference>
<dbReference type="Gene3D" id="3.40.50.880">
    <property type="match status" value="1"/>
</dbReference>
<dbReference type="Gene3D" id="1.10.10.60">
    <property type="entry name" value="Homeodomain-like"/>
    <property type="match status" value="2"/>
</dbReference>
<keyword evidence="2" id="KW-0238">DNA-binding</keyword>
<evidence type="ECO:0000256" key="2">
    <source>
        <dbReference type="ARBA" id="ARBA00023125"/>
    </source>
</evidence>
<proteinExistence type="predicted"/>
<dbReference type="PROSITE" id="PS00041">
    <property type="entry name" value="HTH_ARAC_FAMILY_1"/>
    <property type="match status" value="1"/>
</dbReference>
<dbReference type="InterPro" id="IPR052158">
    <property type="entry name" value="INH-QAR"/>
</dbReference>
<keyword evidence="1" id="KW-0805">Transcription regulation</keyword>
<dbReference type="Pfam" id="PF01965">
    <property type="entry name" value="DJ-1_PfpI"/>
    <property type="match status" value="1"/>
</dbReference>
<reference evidence="5 6" key="1">
    <citation type="submission" date="2020-08" db="EMBL/GenBank/DDBJ databases">
        <title>Genomic Encyclopedia of Archaeal and Bacterial Type Strains, Phase II (KMG-II): from individual species to whole genera.</title>
        <authorList>
            <person name="Goeker M."/>
        </authorList>
    </citation>
    <scope>NUCLEOTIDE SEQUENCE [LARGE SCALE GENOMIC DNA]</scope>
    <source>
        <strain evidence="5 6">5AG</strain>
    </source>
</reference>
<accession>A0A7W5K3K5</accession>
<dbReference type="GO" id="GO:0043565">
    <property type="term" value="F:sequence-specific DNA binding"/>
    <property type="evidence" value="ECO:0007669"/>
    <property type="project" value="InterPro"/>
</dbReference>
<dbReference type="RefSeq" id="WP_183331725.1">
    <property type="nucleotide sequence ID" value="NZ_JACHZF010000014.1"/>
</dbReference>
<dbReference type="SMART" id="SM00342">
    <property type="entry name" value="HTH_ARAC"/>
    <property type="match status" value="1"/>
</dbReference>
<name>A0A7W5K3K5_9GAMM</name>
<gene>
    <name evidence="5" type="ORF">BDK63_002139</name>
</gene>
<protein>
    <submittedName>
        <fullName evidence="5">Transcriptional regulator GlxA family with amidase domain</fullName>
    </submittedName>
</protein>
<dbReference type="PROSITE" id="PS01124">
    <property type="entry name" value="HTH_ARAC_FAMILY_2"/>
    <property type="match status" value="1"/>
</dbReference>
<dbReference type="InterPro" id="IPR029062">
    <property type="entry name" value="Class_I_gatase-like"/>
</dbReference>
<comment type="caution">
    <text evidence="5">The sequence shown here is derived from an EMBL/GenBank/DDBJ whole genome shotgun (WGS) entry which is preliminary data.</text>
</comment>
<dbReference type="SUPFAM" id="SSF46689">
    <property type="entry name" value="Homeodomain-like"/>
    <property type="match status" value="2"/>
</dbReference>
<evidence type="ECO:0000313" key="5">
    <source>
        <dbReference type="EMBL" id="MBB3331256.1"/>
    </source>
</evidence>
<dbReference type="InterPro" id="IPR018060">
    <property type="entry name" value="HTH_AraC"/>
</dbReference>
<evidence type="ECO:0000259" key="4">
    <source>
        <dbReference type="PROSITE" id="PS01124"/>
    </source>
</evidence>
<dbReference type="InterPro" id="IPR002818">
    <property type="entry name" value="DJ-1/PfpI"/>
</dbReference>
<sequence length="320" mass="35401">MQAINDTRPRRIRIAIPTLPGSAQSAVYGLQDLFGTANRILQELQPAPEALFAVELLPADSTPTAPPEIAIVPPILEGDAYLSAQPELCRTLREWHAAGTVVCSVCAGAFLLAQAGLLEGRRATTHWQLEAQFRAHYPHLALDTDALLVPEADLVTAGGVMAWMDLGLHLVARHVPPSVVQALGRFLVIDTGERQQRYYRAFTPEMAHGDRAILRLQHHLHAHFTRRQTTAEMATTAGLGERTLMRRFRQATGFGPGEYLQQLRLQRARELLENRRDSVEQVALAVGYEDTSAFRKMFIKHTGLTPGQHRARFGKSGTGE</sequence>
<dbReference type="PANTHER" id="PTHR43130:SF3">
    <property type="entry name" value="HTH-TYPE TRANSCRIPTIONAL REGULATOR RV1931C"/>
    <property type="match status" value="1"/>
</dbReference>
<dbReference type="AlphaFoldDB" id="A0A7W5K3K5"/>
<evidence type="ECO:0000256" key="1">
    <source>
        <dbReference type="ARBA" id="ARBA00023015"/>
    </source>
</evidence>
<keyword evidence="3" id="KW-0804">Transcription</keyword>